<proteinExistence type="predicted"/>
<reference evidence="2" key="1">
    <citation type="submission" date="2022-12" db="EMBL/GenBank/DDBJ databases">
        <title>Draft genome sequence of the thermophilic strain Brevibacillus thermoruber HT42, isolated from Los Humeros, Puebla, Mexico, with biotechnological potential.</title>
        <authorList>
            <person name="Lara Sanchez J."/>
            <person name="Solis Palacios R."/>
            <person name="Bustos Baena A.S."/>
            <person name="Ruz Baez A.E."/>
            <person name="Espinosa Luna G."/>
            <person name="Oliart Ros R.M."/>
        </authorList>
    </citation>
    <scope>NUCLEOTIDE SEQUENCE</scope>
    <source>
        <strain evidence="2">HT42</strain>
    </source>
</reference>
<dbReference type="EMBL" id="JAPYYP010000007">
    <property type="protein sequence ID" value="MDA5108305.1"/>
    <property type="molecule type" value="Genomic_DNA"/>
</dbReference>
<organism evidence="2 3">
    <name type="scientific">Brevibacillus thermoruber</name>
    <dbReference type="NCBI Taxonomy" id="33942"/>
    <lineage>
        <taxon>Bacteria</taxon>
        <taxon>Bacillati</taxon>
        <taxon>Bacillota</taxon>
        <taxon>Bacilli</taxon>
        <taxon>Bacillales</taxon>
        <taxon>Paenibacillaceae</taxon>
        <taxon>Brevibacillus</taxon>
    </lineage>
</organism>
<dbReference type="RefSeq" id="WP_051188068.1">
    <property type="nucleotide sequence ID" value="NZ_JAPYYP010000007.1"/>
</dbReference>
<feature type="transmembrane region" description="Helical" evidence="1">
    <location>
        <begin position="93"/>
        <end position="112"/>
    </location>
</feature>
<keyword evidence="3" id="KW-1185">Reference proteome</keyword>
<accession>A0A9X3Z369</accession>
<dbReference type="Proteomes" id="UP001151071">
    <property type="component" value="Unassembled WGS sequence"/>
</dbReference>
<dbReference type="AlphaFoldDB" id="A0A9X3Z369"/>
<evidence type="ECO:0000313" key="3">
    <source>
        <dbReference type="Proteomes" id="UP001151071"/>
    </source>
</evidence>
<evidence type="ECO:0000313" key="2">
    <source>
        <dbReference type="EMBL" id="MDA5108305.1"/>
    </source>
</evidence>
<evidence type="ECO:0000256" key="1">
    <source>
        <dbReference type="SAM" id="Phobius"/>
    </source>
</evidence>
<feature type="transmembrane region" description="Helical" evidence="1">
    <location>
        <begin position="34"/>
        <end position="56"/>
    </location>
</feature>
<keyword evidence="1" id="KW-1133">Transmembrane helix</keyword>
<gene>
    <name evidence="2" type="ORF">O3V59_08025</name>
</gene>
<protein>
    <submittedName>
        <fullName evidence="2">Uncharacterized protein</fullName>
    </submittedName>
</protein>
<sequence>MSTVLQTSVLAGLLTFLAIGGLLAKVHWKWKANPWLVGIMVLLFNAALFGAVLLIYFNMTRTLFTFVPYAVVLSITVWLFIGGLWRGTQKERFILAAIGSSFYWLLSCYVLYRRITLKPRYPGDDVFMAALGLDIALLVTGTAALSCTLMLGWPRKDTYQSH</sequence>
<feature type="transmembrane region" description="Helical" evidence="1">
    <location>
        <begin position="63"/>
        <end position="81"/>
    </location>
</feature>
<keyword evidence="1" id="KW-0812">Transmembrane</keyword>
<comment type="caution">
    <text evidence="2">The sequence shown here is derived from an EMBL/GenBank/DDBJ whole genome shotgun (WGS) entry which is preliminary data.</text>
</comment>
<keyword evidence="1" id="KW-0472">Membrane</keyword>
<feature type="transmembrane region" description="Helical" evidence="1">
    <location>
        <begin position="133"/>
        <end position="153"/>
    </location>
</feature>
<name>A0A9X3Z369_9BACL</name>